<sequence>MPVGSKVTDLSDDDDNGPLVPVASPSASSTAAVGSTPAVERTDADAARPSIKKPAAAVKPTPGSAKKRPAAAAALFGAEQSETDAEETHEPAPIVLPKPEKKAKAKSGPKSKPKAGRKEATAAEAVPDPVSEAEPMVGKRPASRMKRPAASGKVVDNLGTVPESDVINLKAEKYMYHGEKKWGIRRTNRRTKERNELVTASLLTEGGSGRSAAAAAAADEGAGAEMDAAADAEQNEEEVPKEEDESVTVPDVD</sequence>
<feature type="compositionally biased region" description="Low complexity" evidence="1">
    <location>
        <begin position="212"/>
        <end position="227"/>
    </location>
</feature>
<feature type="region of interest" description="Disordered" evidence="1">
    <location>
        <begin position="186"/>
        <end position="253"/>
    </location>
</feature>
<name>A0A9P1CUM6_9DINO</name>
<protein>
    <submittedName>
        <fullName evidence="2">Uncharacterized protein</fullName>
    </submittedName>
</protein>
<feature type="compositionally biased region" description="Acidic residues" evidence="1">
    <location>
        <begin position="228"/>
        <end position="253"/>
    </location>
</feature>
<evidence type="ECO:0000313" key="2">
    <source>
        <dbReference type="EMBL" id="CAI3997422.1"/>
    </source>
</evidence>
<evidence type="ECO:0000313" key="4">
    <source>
        <dbReference type="Proteomes" id="UP001152797"/>
    </source>
</evidence>
<dbReference type="EMBL" id="CAMXCT020002335">
    <property type="protein sequence ID" value="CAL1150797.1"/>
    <property type="molecule type" value="Genomic_DNA"/>
</dbReference>
<proteinExistence type="predicted"/>
<keyword evidence="4" id="KW-1185">Reference proteome</keyword>
<dbReference type="EMBL" id="CAMXCT010002335">
    <property type="protein sequence ID" value="CAI3997422.1"/>
    <property type="molecule type" value="Genomic_DNA"/>
</dbReference>
<reference evidence="3" key="2">
    <citation type="submission" date="2024-04" db="EMBL/GenBank/DDBJ databases">
        <authorList>
            <person name="Chen Y."/>
            <person name="Shah S."/>
            <person name="Dougan E. K."/>
            <person name="Thang M."/>
            <person name="Chan C."/>
        </authorList>
    </citation>
    <scope>NUCLEOTIDE SEQUENCE [LARGE SCALE GENOMIC DNA]</scope>
</reference>
<feature type="compositionally biased region" description="Basic residues" evidence="1">
    <location>
        <begin position="101"/>
        <end position="115"/>
    </location>
</feature>
<feature type="compositionally biased region" description="Low complexity" evidence="1">
    <location>
        <begin position="17"/>
        <end position="39"/>
    </location>
</feature>
<accession>A0A9P1CUM6</accession>
<dbReference type="EMBL" id="CAMXCT030002335">
    <property type="protein sequence ID" value="CAL4784734.1"/>
    <property type="molecule type" value="Genomic_DNA"/>
</dbReference>
<gene>
    <name evidence="2" type="ORF">C1SCF055_LOCUS23806</name>
</gene>
<comment type="caution">
    <text evidence="2">The sequence shown here is derived from an EMBL/GenBank/DDBJ whole genome shotgun (WGS) entry which is preliminary data.</text>
</comment>
<feature type="region of interest" description="Disordered" evidence="1">
    <location>
        <begin position="1"/>
        <end position="156"/>
    </location>
</feature>
<organism evidence="2">
    <name type="scientific">Cladocopium goreaui</name>
    <dbReference type="NCBI Taxonomy" id="2562237"/>
    <lineage>
        <taxon>Eukaryota</taxon>
        <taxon>Sar</taxon>
        <taxon>Alveolata</taxon>
        <taxon>Dinophyceae</taxon>
        <taxon>Suessiales</taxon>
        <taxon>Symbiodiniaceae</taxon>
        <taxon>Cladocopium</taxon>
    </lineage>
</organism>
<evidence type="ECO:0000313" key="3">
    <source>
        <dbReference type="EMBL" id="CAL1150797.1"/>
    </source>
</evidence>
<dbReference type="AlphaFoldDB" id="A0A9P1CUM6"/>
<reference evidence="2" key="1">
    <citation type="submission" date="2022-10" db="EMBL/GenBank/DDBJ databases">
        <authorList>
            <person name="Chen Y."/>
            <person name="Dougan E. K."/>
            <person name="Chan C."/>
            <person name="Rhodes N."/>
            <person name="Thang M."/>
        </authorList>
    </citation>
    <scope>NUCLEOTIDE SEQUENCE</scope>
</reference>
<dbReference type="Proteomes" id="UP001152797">
    <property type="component" value="Unassembled WGS sequence"/>
</dbReference>
<evidence type="ECO:0000256" key="1">
    <source>
        <dbReference type="SAM" id="MobiDB-lite"/>
    </source>
</evidence>